<evidence type="ECO:0000256" key="7">
    <source>
        <dbReference type="HAMAP-Rule" id="MF_00382"/>
    </source>
</evidence>
<reference evidence="11" key="1">
    <citation type="submission" date="2017-02" db="EMBL/GenBank/DDBJ databases">
        <title>Comparative genomics and description of representatives of a novel lineage of planctomycetes thriving in anoxic sediments.</title>
        <authorList>
            <person name="Spring S."/>
            <person name="Bunk B."/>
            <person name="Sproer C."/>
        </authorList>
    </citation>
    <scope>NUCLEOTIDE SEQUENCE [LARGE SCALE GENOMIC DNA]</scope>
    <source>
        <strain evidence="11">ST-NAGAB-D1</strain>
    </source>
</reference>
<keyword evidence="3 7" id="KW-0694">RNA-binding</keyword>
<dbReference type="PANTHER" id="PTHR10986">
    <property type="entry name" value="39S RIBOSOMAL PROTEIN L20"/>
    <property type="match status" value="1"/>
</dbReference>
<dbReference type="Pfam" id="PF00453">
    <property type="entry name" value="Ribosomal_L20"/>
    <property type="match status" value="1"/>
</dbReference>
<evidence type="ECO:0000256" key="1">
    <source>
        <dbReference type="ARBA" id="ARBA00007698"/>
    </source>
</evidence>
<dbReference type="PROSITE" id="PS00937">
    <property type="entry name" value="RIBOSOMAL_L20"/>
    <property type="match status" value="1"/>
</dbReference>
<evidence type="ECO:0000256" key="5">
    <source>
        <dbReference type="ARBA" id="ARBA00023274"/>
    </source>
</evidence>
<keyword evidence="4 7" id="KW-0689">Ribosomal protein</keyword>
<evidence type="ECO:0000256" key="8">
    <source>
        <dbReference type="RuleBase" id="RU000560"/>
    </source>
</evidence>
<gene>
    <name evidence="7 10" type="primary">rplT</name>
    <name evidence="10" type="ORF">STSP2_02238</name>
</gene>
<evidence type="ECO:0000256" key="2">
    <source>
        <dbReference type="ARBA" id="ARBA00022730"/>
    </source>
</evidence>
<dbReference type="InterPro" id="IPR005813">
    <property type="entry name" value="Ribosomal_bL20"/>
</dbReference>
<dbReference type="HAMAP" id="MF_00382">
    <property type="entry name" value="Ribosomal_bL20"/>
    <property type="match status" value="1"/>
</dbReference>
<dbReference type="AlphaFoldDB" id="A0A1U9NMB7"/>
<dbReference type="KEGG" id="alus:STSP2_02238"/>
<evidence type="ECO:0000256" key="9">
    <source>
        <dbReference type="SAM" id="MobiDB-lite"/>
    </source>
</evidence>
<dbReference type="GO" id="GO:0003735">
    <property type="term" value="F:structural constituent of ribosome"/>
    <property type="evidence" value="ECO:0007669"/>
    <property type="project" value="InterPro"/>
</dbReference>
<evidence type="ECO:0000313" key="10">
    <source>
        <dbReference type="EMBL" id="AQT69053.1"/>
    </source>
</evidence>
<dbReference type="Gene3D" id="1.10.1900.20">
    <property type="entry name" value="Ribosomal protein L20"/>
    <property type="match status" value="1"/>
</dbReference>
<dbReference type="RefSeq" id="WP_146662557.1">
    <property type="nucleotide sequence ID" value="NZ_CP019791.1"/>
</dbReference>
<dbReference type="GO" id="GO:0006412">
    <property type="term" value="P:translation"/>
    <property type="evidence" value="ECO:0007669"/>
    <property type="project" value="InterPro"/>
</dbReference>
<keyword evidence="5 7" id="KW-0687">Ribonucleoprotein</keyword>
<name>A0A1U9NMB7_9BACT</name>
<protein>
    <recommendedName>
        <fullName evidence="6 7">Large ribosomal subunit protein bL20</fullName>
    </recommendedName>
</protein>
<comment type="similarity">
    <text evidence="1 7 8">Belongs to the bacterial ribosomal protein bL20 family.</text>
</comment>
<dbReference type="Proteomes" id="UP000189674">
    <property type="component" value="Chromosome"/>
</dbReference>
<sequence length="117" mass="13364">MPRVRKGAARRKAHKRVQKGVKGHRSAAGRLHRLAKEANVRKEVNARVGRKLKKRDYRGLWIIRINAACRERGIRYSQFINGLKKANIEVNRKMLSEIAIADPKGFDTIVEQVKAAL</sequence>
<dbReference type="STRING" id="1936003.STSP2_02238"/>
<dbReference type="Gene3D" id="6.10.160.10">
    <property type="match status" value="1"/>
</dbReference>
<dbReference type="GO" id="GO:0005840">
    <property type="term" value="C:ribosome"/>
    <property type="evidence" value="ECO:0007669"/>
    <property type="project" value="UniProtKB-KW"/>
</dbReference>
<evidence type="ECO:0000256" key="3">
    <source>
        <dbReference type="ARBA" id="ARBA00022884"/>
    </source>
</evidence>
<dbReference type="NCBIfam" id="TIGR01032">
    <property type="entry name" value="rplT_bact"/>
    <property type="match status" value="1"/>
</dbReference>
<feature type="region of interest" description="Disordered" evidence="9">
    <location>
        <begin position="1"/>
        <end position="27"/>
    </location>
</feature>
<evidence type="ECO:0000256" key="6">
    <source>
        <dbReference type="ARBA" id="ARBA00035172"/>
    </source>
</evidence>
<dbReference type="FunFam" id="1.10.1900.20:FF:000001">
    <property type="entry name" value="50S ribosomal protein L20"/>
    <property type="match status" value="1"/>
</dbReference>
<keyword evidence="2 7" id="KW-0699">rRNA-binding</keyword>
<comment type="function">
    <text evidence="7 8">Binds directly to 23S ribosomal RNA and is necessary for the in vitro assembly process of the 50S ribosomal subunit. It is not involved in the protein synthesizing functions of that subunit.</text>
</comment>
<dbReference type="SUPFAM" id="SSF74731">
    <property type="entry name" value="Ribosomal protein L20"/>
    <property type="match status" value="1"/>
</dbReference>
<proteinExistence type="inferred from homology"/>
<dbReference type="GO" id="GO:1990904">
    <property type="term" value="C:ribonucleoprotein complex"/>
    <property type="evidence" value="ECO:0007669"/>
    <property type="project" value="UniProtKB-KW"/>
</dbReference>
<accession>A0A1U9NMB7</accession>
<dbReference type="PRINTS" id="PR00062">
    <property type="entry name" value="RIBOSOMALL20"/>
</dbReference>
<evidence type="ECO:0000313" key="11">
    <source>
        <dbReference type="Proteomes" id="UP000189674"/>
    </source>
</evidence>
<keyword evidence="11" id="KW-1185">Reference proteome</keyword>
<dbReference type="CDD" id="cd07026">
    <property type="entry name" value="Ribosomal_L20"/>
    <property type="match status" value="1"/>
</dbReference>
<dbReference type="GO" id="GO:0000027">
    <property type="term" value="P:ribosomal large subunit assembly"/>
    <property type="evidence" value="ECO:0007669"/>
    <property type="project" value="UniProtKB-UniRule"/>
</dbReference>
<evidence type="ECO:0000256" key="4">
    <source>
        <dbReference type="ARBA" id="ARBA00022980"/>
    </source>
</evidence>
<dbReference type="EMBL" id="CP019791">
    <property type="protein sequence ID" value="AQT69053.1"/>
    <property type="molecule type" value="Genomic_DNA"/>
</dbReference>
<dbReference type="InterPro" id="IPR035566">
    <property type="entry name" value="Ribosomal_protein_bL20_C"/>
</dbReference>
<dbReference type="OrthoDB" id="9808966at2"/>
<organism evidence="10 11">
    <name type="scientific">Anaerohalosphaera lusitana</name>
    <dbReference type="NCBI Taxonomy" id="1936003"/>
    <lineage>
        <taxon>Bacteria</taxon>
        <taxon>Pseudomonadati</taxon>
        <taxon>Planctomycetota</taxon>
        <taxon>Phycisphaerae</taxon>
        <taxon>Sedimentisphaerales</taxon>
        <taxon>Anaerohalosphaeraceae</taxon>
        <taxon>Anaerohalosphaera</taxon>
    </lineage>
</organism>
<dbReference type="GO" id="GO:0019843">
    <property type="term" value="F:rRNA binding"/>
    <property type="evidence" value="ECO:0007669"/>
    <property type="project" value="UniProtKB-UniRule"/>
</dbReference>
<dbReference type="InterPro" id="IPR049946">
    <property type="entry name" value="RIBOSOMAL_L20_CS"/>
</dbReference>